<dbReference type="Gene3D" id="3.40.50.12780">
    <property type="entry name" value="N-terminal domain of ligase-like"/>
    <property type="match status" value="1"/>
</dbReference>
<dbReference type="InterPro" id="IPR042099">
    <property type="entry name" value="ANL_N_sf"/>
</dbReference>
<evidence type="ECO:0000259" key="2">
    <source>
        <dbReference type="Pfam" id="PF00501"/>
    </source>
</evidence>
<dbReference type="EMBL" id="JAKILJ010000053">
    <property type="protein sequence ID" value="MCL1107237.1"/>
    <property type="molecule type" value="Genomic_DNA"/>
</dbReference>
<sequence length="645" mass="70898">MADLGLSMHAQSIAEPEVFWQQAAEAISWDIAPNKVLDDSNKPFYRWFADGKMNTCFNAVDRHVLAGRGEQTAIHYISPVTQNEYSISYDSVLAQVKRLAGLMTSLGVTKGDRVVIYMPMVPETAYAMLACARIGAIHSVVFGGFAANELSTRINDAKPKLILSASCGIEPSGVVPYKPLLDDALSQAQHQVDHCIILNRTEYQAELHTPRDLDWYGALVDAPDVDCVSLDATDPLYVLYTSGTTGQPKGVVRDNGGHAVALAWSMKHIYDTGIGDVFWAASDVGWVVGHSYIVYGPLLVGATTIMYEGKPIGTPDAGAFWRIIEQKQVRSFFTAPTAIRAIKREDPEGEFIKQFDLTCLKQMYLAGERCDPETLNWSQQHLGKPVVDHWWQTETGWPVAANLMGTNPIEIKAGSPARAVPGYQVEILDAMGEQVASNESGNVVIKQPLPPGTLTTLWQNDKRYIDSYLSMYPGYYLTGDAGYIDDDGYLYIMSRIDDIINVAGHRLSTGRFEEVLCQHEAVAEAAVIGVQDKLKGQVPLGLVVLKNGVTLSDEVLYKELLALVRHEIGPVASFRLVSAVQKLPKTRSGKILRATMRKIADNQDYTMPATIEDPQTLDIVCNALTKMGYANALTSELTKVYPQTT</sequence>
<evidence type="ECO:0000313" key="5">
    <source>
        <dbReference type="EMBL" id="MCL1107237.1"/>
    </source>
</evidence>
<dbReference type="FunFam" id="3.40.50.12780:FF:000011">
    <property type="entry name" value="Acetyl-coenzyme A synthetase 2-like, mitochondrial"/>
    <property type="match status" value="1"/>
</dbReference>
<evidence type="ECO:0000259" key="4">
    <source>
        <dbReference type="Pfam" id="PF16177"/>
    </source>
</evidence>
<dbReference type="InterPro" id="IPR045851">
    <property type="entry name" value="AMP-bd_C_sf"/>
</dbReference>
<dbReference type="PANTHER" id="PTHR43347">
    <property type="entry name" value="ACYL-COA SYNTHETASE"/>
    <property type="match status" value="1"/>
</dbReference>
<comment type="caution">
    <text evidence="5">The sequence shown here is derived from an EMBL/GenBank/DDBJ whole genome shotgun (WGS) entry which is preliminary data.</text>
</comment>
<evidence type="ECO:0000259" key="3">
    <source>
        <dbReference type="Pfam" id="PF13193"/>
    </source>
</evidence>
<dbReference type="GO" id="GO:0070013">
    <property type="term" value="C:intracellular organelle lumen"/>
    <property type="evidence" value="ECO:0007669"/>
    <property type="project" value="UniProtKB-ARBA"/>
</dbReference>
<dbReference type="Proteomes" id="UP001139408">
    <property type="component" value="Unassembled WGS sequence"/>
</dbReference>
<evidence type="ECO:0000313" key="6">
    <source>
        <dbReference type="Proteomes" id="UP001139408"/>
    </source>
</evidence>
<dbReference type="InterPro" id="IPR025110">
    <property type="entry name" value="AMP-bd_C"/>
</dbReference>
<dbReference type="SUPFAM" id="SSF56801">
    <property type="entry name" value="Acetyl-CoA synthetase-like"/>
    <property type="match status" value="1"/>
</dbReference>
<accession>A0A9X1ZBE8</accession>
<feature type="domain" description="AMP-binding enzyme C-terminal" evidence="3">
    <location>
        <begin position="513"/>
        <end position="590"/>
    </location>
</feature>
<dbReference type="InterPro" id="IPR020845">
    <property type="entry name" value="AMP-binding_CS"/>
</dbReference>
<organism evidence="5 6">
    <name type="scientific">Shewanella algicola</name>
    <dbReference type="NCBI Taxonomy" id="640633"/>
    <lineage>
        <taxon>Bacteria</taxon>
        <taxon>Pseudomonadati</taxon>
        <taxon>Pseudomonadota</taxon>
        <taxon>Gammaproteobacteria</taxon>
        <taxon>Alteromonadales</taxon>
        <taxon>Shewanellaceae</taxon>
        <taxon>Shewanella</taxon>
    </lineage>
</organism>
<proteinExistence type="inferred from homology"/>
<name>A0A9X1ZBE8_9GAMM</name>
<feature type="domain" description="AMP-dependent synthetase/ligase" evidence="2">
    <location>
        <begin position="66"/>
        <end position="448"/>
    </location>
</feature>
<evidence type="ECO:0000256" key="1">
    <source>
        <dbReference type="ARBA" id="ARBA00006432"/>
    </source>
</evidence>
<dbReference type="InterPro" id="IPR032387">
    <property type="entry name" value="ACAS_N"/>
</dbReference>
<dbReference type="NCBIfam" id="NF001208">
    <property type="entry name" value="PRK00174.1"/>
    <property type="match status" value="1"/>
</dbReference>
<dbReference type="GO" id="GO:0050218">
    <property type="term" value="F:propionate-CoA ligase activity"/>
    <property type="evidence" value="ECO:0007669"/>
    <property type="project" value="TreeGrafter"/>
</dbReference>
<dbReference type="InterPro" id="IPR000873">
    <property type="entry name" value="AMP-dep_synth/lig_dom"/>
</dbReference>
<dbReference type="PROSITE" id="PS00455">
    <property type="entry name" value="AMP_BINDING"/>
    <property type="match status" value="1"/>
</dbReference>
<dbReference type="Pfam" id="PF13193">
    <property type="entry name" value="AMP-binding_C"/>
    <property type="match status" value="1"/>
</dbReference>
<protein>
    <submittedName>
        <fullName evidence="5">Propionyl-CoA synthetase</fullName>
    </submittedName>
</protein>
<comment type="similarity">
    <text evidence="1">Belongs to the ATP-dependent AMP-binding enzyme family.</text>
</comment>
<dbReference type="Pfam" id="PF00501">
    <property type="entry name" value="AMP-binding"/>
    <property type="match status" value="1"/>
</dbReference>
<dbReference type="CDD" id="cd05967">
    <property type="entry name" value="PrpE"/>
    <property type="match status" value="1"/>
</dbReference>
<feature type="domain" description="Acetyl-coenzyme A synthetase N-terminal" evidence="4">
    <location>
        <begin position="7"/>
        <end position="59"/>
    </location>
</feature>
<dbReference type="RefSeq" id="WP_188926668.1">
    <property type="nucleotide sequence ID" value="NZ_BMQI01000051.1"/>
</dbReference>
<dbReference type="AlphaFoldDB" id="A0A9X1ZBE8"/>
<keyword evidence="6" id="KW-1185">Reference proteome</keyword>
<dbReference type="PANTHER" id="PTHR43347:SF3">
    <property type="entry name" value="ACYL-COA SYNTHETASE SHORT-CHAIN FAMILY MEMBER 3, MITOCHONDRIAL"/>
    <property type="match status" value="1"/>
</dbReference>
<dbReference type="Gene3D" id="3.30.300.30">
    <property type="match status" value="1"/>
</dbReference>
<gene>
    <name evidence="5" type="ORF">L2749_18620</name>
</gene>
<reference evidence="5" key="1">
    <citation type="submission" date="2022-01" db="EMBL/GenBank/DDBJ databases">
        <title>Whole genome-based taxonomy of the Shewanellaceae.</title>
        <authorList>
            <person name="Martin-Rodriguez A.J."/>
        </authorList>
    </citation>
    <scope>NUCLEOTIDE SEQUENCE</scope>
    <source>
        <strain evidence="5">DSM 23803</strain>
    </source>
</reference>
<dbReference type="Pfam" id="PF16177">
    <property type="entry name" value="ACAS_N"/>
    <property type="match status" value="1"/>
</dbReference>